<feature type="compositionally biased region" description="Low complexity" evidence="1">
    <location>
        <begin position="288"/>
        <end position="300"/>
    </location>
</feature>
<feature type="region of interest" description="Disordered" evidence="1">
    <location>
        <begin position="257"/>
        <end position="329"/>
    </location>
</feature>
<organism evidence="3 4">
    <name type="scientific">Ambrosiozyma monospora</name>
    <name type="common">Yeast</name>
    <name type="synonym">Endomycopsis monosporus</name>
    <dbReference type="NCBI Taxonomy" id="43982"/>
    <lineage>
        <taxon>Eukaryota</taxon>
        <taxon>Fungi</taxon>
        <taxon>Dikarya</taxon>
        <taxon>Ascomycota</taxon>
        <taxon>Saccharomycotina</taxon>
        <taxon>Pichiomycetes</taxon>
        <taxon>Pichiales</taxon>
        <taxon>Pichiaceae</taxon>
        <taxon>Ambrosiozyma</taxon>
    </lineage>
</organism>
<dbReference type="InterPro" id="IPR058155">
    <property type="entry name" value="Skg3/CAF120-like_PH"/>
</dbReference>
<reference evidence="3" key="1">
    <citation type="submission" date="2023-04" db="EMBL/GenBank/DDBJ databases">
        <title>Ambrosiozyma monospora NBRC 1965.</title>
        <authorList>
            <person name="Ichikawa N."/>
            <person name="Sato H."/>
            <person name="Tonouchi N."/>
        </authorList>
    </citation>
    <scope>NUCLEOTIDE SEQUENCE</scope>
    <source>
        <strain evidence="3">NBRC 1965</strain>
    </source>
</reference>
<accession>A0A9W6Z8E5</accession>
<feature type="compositionally biased region" description="Polar residues" evidence="1">
    <location>
        <begin position="301"/>
        <end position="329"/>
    </location>
</feature>
<proteinExistence type="predicted"/>
<sequence>MFVQVPLSQMQQQFSSLQQQQLENTDSLPTEWSVVSAKLSGTELGIWEMDDTTATEARNDDNGGFKPIYINVADSEFAYETNQDPILKTKCFDLKIWLTNEKMYWIRFANKEDAEYMYSSLLLSQFEFKQLQESFTGALLSSKAIHFSDIRTLLAPNNKREHDEWCVVRFPFLNNKWIRCLVVVVPRASKKKHGKIEFYTHSNRNKKNLLASLVNVRTCSSVYPENPGFIDSNSLLRLTGENYINEELLNKVISGEINTDGSRSRSSSMVHSTSLKKKRSTGSLLSLGKKNNSVNGNNNSPMHSRTNSLRTHSRQHSSMSVTSDPRATKKMSNATIIRTHLVYLIPETHSGVEPAETMIRLAIPIMNSFSLYGRPERFISSREDRESLLFGLPQLPHTQFLDNEISYQLVSLNIENSLQEQWKNWEWFQVFKEMVHFKLVKGWQGAGSLVDAFKEGMLYNKDRFNEMYGYEYDGDYNPDEDFEVSTNIQTLVVQVTF</sequence>
<keyword evidence="4" id="KW-1185">Reference proteome</keyword>
<name>A0A9W6Z8E5_AMBMO</name>
<dbReference type="Pfam" id="PF25381">
    <property type="entry name" value="PH_26"/>
    <property type="match status" value="2"/>
</dbReference>
<comment type="caution">
    <text evidence="3">The sequence shown here is derived from an EMBL/GenBank/DDBJ whole genome shotgun (WGS) entry which is preliminary data.</text>
</comment>
<dbReference type="Proteomes" id="UP001165063">
    <property type="component" value="Unassembled WGS sequence"/>
</dbReference>
<gene>
    <name evidence="3" type="ORF">Amon01_000855000</name>
</gene>
<evidence type="ECO:0000256" key="1">
    <source>
        <dbReference type="SAM" id="MobiDB-lite"/>
    </source>
</evidence>
<feature type="domain" description="Skg3/CAF120-like PH-like" evidence="2">
    <location>
        <begin position="148"/>
        <end position="247"/>
    </location>
</feature>
<protein>
    <submittedName>
        <fullName evidence="3">Unnamed protein product</fullName>
    </submittedName>
</protein>
<dbReference type="OrthoDB" id="5563754at2759"/>
<dbReference type="EMBL" id="BSXU01007692">
    <property type="protein sequence ID" value="GMG56483.1"/>
    <property type="molecule type" value="Genomic_DNA"/>
</dbReference>
<feature type="domain" description="Skg3/CAF120-like PH-like" evidence="2">
    <location>
        <begin position="338"/>
        <end position="390"/>
    </location>
</feature>
<dbReference type="AlphaFoldDB" id="A0A9W6Z8E5"/>
<evidence type="ECO:0000313" key="4">
    <source>
        <dbReference type="Proteomes" id="UP001165063"/>
    </source>
</evidence>
<evidence type="ECO:0000259" key="2">
    <source>
        <dbReference type="Pfam" id="PF25381"/>
    </source>
</evidence>
<evidence type="ECO:0000313" key="3">
    <source>
        <dbReference type="EMBL" id="GMG56483.1"/>
    </source>
</evidence>